<dbReference type="InterPro" id="IPR039656">
    <property type="entry name" value="SYNRG"/>
</dbReference>
<proteinExistence type="predicted"/>
<sequence length="167" mass="18670">LNNYSTASPLNHAQEIAPKIATELLECWEKVIKAAVDIFKGADKLLCSAGDSVIEEIAQTERGDGYLRCLNHLYFVVCRVQRSAKSELPPNCREDIALCEKVWKRLSAFIVDPEEEDKSNPVEKPCAICCQPVTKAVYFGGQTYHTECANLWVNDVNSLLPNMHLNS</sequence>
<protein>
    <submittedName>
        <fullName evidence="2">Zf-CRD domain-containing protein</fullName>
    </submittedName>
</protein>
<reference evidence="2" key="1">
    <citation type="submission" date="2017-02" db="UniProtKB">
        <authorList>
            <consortium name="WormBaseParasite"/>
        </authorList>
    </citation>
    <scope>IDENTIFICATION</scope>
</reference>
<dbReference type="Pfam" id="PF25999">
    <property type="entry name" value="SYNRG_C"/>
    <property type="match status" value="1"/>
</dbReference>
<dbReference type="InterPro" id="IPR059024">
    <property type="entry name" value="SYNRG_C"/>
</dbReference>
<dbReference type="WBParaSite" id="NBR_0001447901-mRNA-1">
    <property type="protein sequence ID" value="NBR_0001447901-mRNA-1"/>
    <property type="gene ID" value="NBR_0001447901"/>
</dbReference>
<evidence type="ECO:0000313" key="2">
    <source>
        <dbReference type="WBParaSite" id="NBR_0001447901-mRNA-1"/>
    </source>
</evidence>
<organism evidence="2">
    <name type="scientific">Nippostrongylus brasiliensis</name>
    <name type="common">Rat hookworm</name>
    <dbReference type="NCBI Taxonomy" id="27835"/>
    <lineage>
        <taxon>Eukaryota</taxon>
        <taxon>Metazoa</taxon>
        <taxon>Ecdysozoa</taxon>
        <taxon>Nematoda</taxon>
        <taxon>Chromadorea</taxon>
        <taxon>Rhabditida</taxon>
        <taxon>Rhabditina</taxon>
        <taxon>Rhabditomorpha</taxon>
        <taxon>Strongyloidea</taxon>
        <taxon>Heligmosomidae</taxon>
        <taxon>Nippostrongylus</taxon>
    </lineage>
</organism>
<feature type="domain" description="Synergin gamma C-terminal" evidence="1">
    <location>
        <begin position="23"/>
        <end position="162"/>
    </location>
</feature>
<accession>A0A0N4YD11</accession>
<name>A0A0N4YD11_NIPBR</name>
<dbReference type="GO" id="GO:0030130">
    <property type="term" value="C:clathrin coat of trans-Golgi network vesicle"/>
    <property type="evidence" value="ECO:0007669"/>
    <property type="project" value="TreeGrafter"/>
</dbReference>
<evidence type="ECO:0000259" key="1">
    <source>
        <dbReference type="Pfam" id="PF25999"/>
    </source>
</evidence>
<dbReference type="PANTHER" id="PTHR15463:SF2">
    <property type="entry name" value="SYNERGIN GAMMA"/>
    <property type="match status" value="1"/>
</dbReference>
<dbReference type="PANTHER" id="PTHR15463">
    <property type="entry name" value="AP1 GAMMA SUBUNIT BINDING PROTEIN 1"/>
    <property type="match status" value="1"/>
</dbReference>
<dbReference type="AlphaFoldDB" id="A0A0N4YD11"/>